<accession>A0A1M5VUA8</accession>
<feature type="transmembrane region" description="Helical" evidence="6">
    <location>
        <begin position="457"/>
        <end position="478"/>
    </location>
</feature>
<evidence type="ECO:0000259" key="8">
    <source>
        <dbReference type="Pfam" id="PF13614"/>
    </source>
</evidence>
<dbReference type="OrthoDB" id="972983at2"/>
<dbReference type="Pfam" id="PF13614">
    <property type="entry name" value="AAA_31"/>
    <property type="match status" value="1"/>
</dbReference>
<feature type="transmembrane region" description="Helical" evidence="6">
    <location>
        <begin position="15"/>
        <end position="35"/>
    </location>
</feature>
<evidence type="ECO:0000313" key="9">
    <source>
        <dbReference type="EMBL" id="SHH78855.1"/>
    </source>
</evidence>
<dbReference type="InterPro" id="IPR025669">
    <property type="entry name" value="AAA_dom"/>
</dbReference>
<dbReference type="AlphaFoldDB" id="A0A1M5VUA8"/>
<gene>
    <name evidence="9" type="ORF">SAMN04488109_5421</name>
</gene>
<dbReference type="Gene3D" id="3.40.50.300">
    <property type="entry name" value="P-loop containing nucleotide triphosphate hydrolases"/>
    <property type="match status" value="1"/>
</dbReference>
<organism evidence="9 10">
    <name type="scientific">Chryseolinea serpens</name>
    <dbReference type="NCBI Taxonomy" id="947013"/>
    <lineage>
        <taxon>Bacteria</taxon>
        <taxon>Pseudomonadati</taxon>
        <taxon>Bacteroidota</taxon>
        <taxon>Cytophagia</taxon>
        <taxon>Cytophagales</taxon>
        <taxon>Fulvivirgaceae</taxon>
        <taxon>Chryseolinea</taxon>
    </lineage>
</organism>
<keyword evidence="10" id="KW-1185">Reference proteome</keyword>
<sequence>MDLQTLFRVLWRKRWILIIIPLLSVGGAFLIRMLGEWKYRSSAQMATGITVTDELIGDNGKYFNPYEMQITFTNLIEQIKSRVVLSQVSYRLLLRDLDGKEMPFRKPSQSKLEELANVDINSHKAEFEKILNEKLESQTLLDLTDPKQKLVKKVMDVYGYNYEALNEELAINRINISDYIEISYSSESPYLSAYVVNTLCSEFIRYYTNIKLSRSNVSLESLQSIVDQRKQYLDEKTEGLKNFQSNHEMINSEAEGASKIRQIQDYEDQIADEQKSIRGNELTLANLEMKIEQADQSRGNKPNSRIVDLRKKINTFNERYVAGGQTDQVLLDSITAFRNQLQGMMNAAGEATKLTPAELNALKDKRDQTKIDLEISRENLVSLNNILNSIRYSVGNFASREAVSQAMGKEVEVAREEYLAAQTRFNEAREKLVTNKMPIKQVVVGEVAEKPESRKTIVFMVFTGVLSFGLCAFVVILLEMLDTRIKTPQRFKNLAKLPLAGILEQLPKNGGAPNWNFFTPANESQELNRLNHDLRKIRYEIENRKVQVILVTSTKKAQGKTFSIMSLAYSLGLIHKRTLIIDTNMRNNSLTTMLTARFSLKQLMEYYNKNTKLIGTAKHSETKDPETNLITPTTNPMVDIIGNKMSQLSPSEIIPGGDFKVLLEWLKVQYDYIILEGAGLNEFSDSRELVRFVDLVIPVFSADSSITEEDKESLNFLKSLQNKLGPAVLNNVPKEEKS</sequence>
<feature type="domain" description="AAA" evidence="8">
    <location>
        <begin position="547"/>
        <end position="678"/>
    </location>
</feature>
<evidence type="ECO:0000256" key="4">
    <source>
        <dbReference type="ARBA" id="ARBA00022989"/>
    </source>
</evidence>
<keyword evidence="4 6" id="KW-1133">Transmembrane helix</keyword>
<dbReference type="EMBL" id="FQWQ01000004">
    <property type="protein sequence ID" value="SHH78855.1"/>
    <property type="molecule type" value="Genomic_DNA"/>
</dbReference>
<dbReference type="RefSeq" id="WP_073140855.1">
    <property type="nucleotide sequence ID" value="NZ_FQWQ01000004.1"/>
</dbReference>
<dbReference type="Proteomes" id="UP000184212">
    <property type="component" value="Unassembled WGS sequence"/>
</dbReference>
<evidence type="ECO:0000256" key="5">
    <source>
        <dbReference type="ARBA" id="ARBA00023136"/>
    </source>
</evidence>
<keyword evidence="3 6" id="KW-0812">Transmembrane</keyword>
<keyword evidence="2" id="KW-1003">Cell membrane</keyword>
<feature type="domain" description="Polysaccharide chain length determinant N-terminal" evidence="7">
    <location>
        <begin position="1"/>
        <end position="90"/>
    </location>
</feature>
<evidence type="ECO:0000256" key="1">
    <source>
        <dbReference type="ARBA" id="ARBA00004651"/>
    </source>
</evidence>
<dbReference type="InterPro" id="IPR003856">
    <property type="entry name" value="LPS_length_determ_N"/>
</dbReference>
<reference evidence="9 10" key="1">
    <citation type="submission" date="2016-11" db="EMBL/GenBank/DDBJ databases">
        <authorList>
            <person name="Jaros S."/>
            <person name="Januszkiewicz K."/>
            <person name="Wedrychowicz H."/>
        </authorList>
    </citation>
    <scope>NUCLEOTIDE SEQUENCE [LARGE SCALE GENOMIC DNA]</scope>
    <source>
        <strain evidence="9 10">DSM 24574</strain>
    </source>
</reference>
<proteinExistence type="predicted"/>
<evidence type="ECO:0000256" key="6">
    <source>
        <dbReference type="SAM" id="Phobius"/>
    </source>
</evidence>
<dbReference type="GO" id="GO:0005886">
    <property type="term" value="C:plasma membrane"/>
    <property type="evidence" value="ECO:0007669"/>
    <property type="project" value="UniProtKB-SubCell"/>
</dbReference>
<keyword evidence="5 6" id="KW-0472">Membrane</keyword>
<evidence type="ECO:0000313" key="10">
    <source>
        <dbReference type="Proteomes" id="UP000184212"/>
    </source>
</evidence>
<dbReference type="PANTHER" id="PTHR32309">
    <property type="entry name" value="TYROSINE-PROTEIN KINASE"/>
    <property type="match status" value="1"/>
</dbReference>
<evidence type="ECO:0000259" key="7">
    <source>
        <dbReference type="Pfam" id="PF02706"/>
    </source>
</evidence>
<dbReference type="PANTHER" id="PTHR32309:SF31">
    <property type="entry name" value="CAPSULAR EXOPOLYSACCHARIDE FAMILY"/>
    <property type="match status" value="1"/>
</dbReference>
<dbReference type="SUPFAM" id="SSF52540">
    <property type="entry name" value="P-loop containing nucleoside triphosphate hydrolases"/>
    <property type="match status" value="1"/>
</dbReference>
<comment type="subcellular location">
    <subcellularLocation>
        <location evidence="1">Cell membrane</location>
        <topology evidence="1">Multi-pass membrane protein</topology>
    </subcellularLocation>
</comment>
<name>A0A1M5VUA8_9BACT</name>
<evidence type="ECO:0000256" key="3">
    <source>
        <dbReference type="ARBA" id="ARBA00022692"/>
    </source>
</evidence>
<dbReference type="InterPro" id="IPR050445">
    <property type="entry name" value="Bact_polysacc_biosynth/exp"/>
</dbReference>
<dbReference type="STRING" id="947013.SAMN04488109_5421"/>
<dbReference type="Pfam" id="PF02706">
    <property type="entry name" value="Wzz"/>
    <property type="match status" value="1"/>
</dbReference>
<protein>
    <submittedName>
        <fullName evidence="9">Uncharacterized protein involved in exopolysaccharide biosynthesis</fullName>
    </submittedName>
</protein>
<dbReference type="InterPro" id="IPR027417">
    <property type="entry name" value="P-loop_NTPase"/>
</dbReference>
<evidence type="ECO:0000256" key="2">
    <source>
        <dbReference type="ARBA" id="ARBA00022475"/>
    </source>
</evidence>